<dbReference type="STRING" id="440168.SAMN04487974_12813"/>
<proteinExistence type="predicted"/>
<dbReference type="PANTHER" id="PTHR34846:SF11">
    <property type="entry name" value="4-CARBOXYMUCONOLACTONE DECARBOXYLASE FAMILY PROTEIN (AFU_ORTHOLOGUE AFUA_6G11590)"/>
    <property type="match status" value="1"/>
</dbReference>
<evidence type="ECO:0000313" key="1">
    <source>
        <dbReference type="EMBL" id="SDH18269.1"/>
    </source>
</evidence>
<dbReference type="InterPro" id="IPR029032">
    <property type="entry name" value="AhpD-like"/>
</dbReference>
<dbReference type="RefSeq" id="WP_143009476.1">
    <property type="nucleotide sequence ID" value="NZ_FNCS01000028.1"/>
</dbReference>
<gene>
    <name evidence="1" type="ORF">SAMN04487974_12813</name>
</gene>
<dbReference type="PANTHER" id="PTHR34846">
    <property type="entry name" value="4-CARBOXYMUCONOLACTONE DECARBOXYLASE FAMILY PROTEIN (AFU_ORTHOLOGUE AFUA_6G11590)"/>
    <property type="match status" value="1"/>
</dbReference>
<accession>A0A1G8ABK7</accession>
<name>A0A1G8ABK7_9HYPH</name>
<dbReference type="AlphaFoldDB" id="A0A1G8ABK7"/>
<keyword evidence="2" id="KW-1185">Reference proteome</keyword>
<dbReference type="EMBL" id="FNCS01000028">
    <property type="protein sequence ID" value="SDH18269.1"/>
    <property type="molecule type" value="Genomic_DNA"/>
</dbReference>
<dbReference type="Gene3D" id="1.20.1290.10">
    <property type="entry name" value="AhpD-like"/>
    <property type="match status" value="1"/>
</dbReference>
<organism evidence="1 2">
    <name type="scientific">Pelagibacterium luteolum</name>
    <dbReference type="NCBI Taxonomy" id="440168"/>
    <lineage>
        <taxon>Bacteria</taxon>
        <taxon>Pseudomonadati</taxon>
        <taxon>Pseudomonadota</taxon>
        <taxon>Alphaproteobacteria</taxon>
        <taxon>Hyphomicrobiales</taxon>
        <taxon>Devosiaceae</taxon>
        <taxon>Pelagibacterium</taxon>
    </lineage>
</organism>
<reference evidence="1 2" key="1">
    <citation type="submission" date="2016-10" db="EMBL/GenBank/DDBJ databases">
        <authorList>
            <person name="de Groot N.N."/>
        </authorList>
    </citation>
    <scope>NUCLEOTIDE SEQUENCE [LARGE SCALE GENOMIC DNA]</scope>
    <source>
        <strain evidence="1 2">CGMCC 1.10267</strain>
    </source>
</reference>
<protein>
    <submittedName>
        <fullName evidence="1">4-carboxymuconolactone decarboxylase</fullName>
    </submittedName>
</protein>
<dbReference type="Proteomes" id="UP000199495">
    <property type="component" value="Unassembled WGS sequence"/>
</dbReference>
<dbReference type="OrthoDB" id="9129225at2"/>
<sequence>MSKALAQKLRISLPDRDGMDDDQQRVYSQIVDGRRGKLVGPLRAALHVPRLAEQWSKLGESLRFGTRLPPRLSELAVLMTARFWNSEVEWSIHRTIAQAAGLDDAIIDAIRDGSAPILTDPLDREIYSFVSQLLNTTNVTDAAYDQVLARWGEGGVVELTALVGYYGMVALTLNVHGIPLPNSVEEHLKTREIHPPKAPSFLPGLTD</sequence>
<dbReference type="SUPFAM" id="SSF69118">
    <property type="entry name" value="AhpD-like"/>
    <property type="match status" value="1"/>
</dbReference>
<evidence type="ECO:0000313" key="2">
    <source>
        <dbReference type="Proteomes" id="UP000199495"/>
    </source>
</evidence>